<dbReference type="Pfam" id="PF13193">
    <property type="entry name" value="AMP-binding_C"/>
    <property type="match status" value="1"/>
</dbReference>
<protein>
    <submittedName>
        <fullName evidence="4">Class I adenylate-forming enzyme family protein</fullName>
    </submittedName>
</protein>
<feature type="domain" description="AMP-dependent synthetase/ligase" evidence="2">
    <location>
        <begin position="10"/>
        <end position="362"/>
    </location>
</feature>
<dbReference type="RefSeq" id="WP_379509742.1">
    <property type="nucleotide sequence ID" value="NZ_JBHRTQ010000007.1"/>
</dbReference>
<dbReference type="InterPro" id="IPR042099">
    <property type="entry name" value="ANL_N_sf"/>
</dbReference>
<evidence type="ECO:0000259" key="2">
    <source>
        <dbReference type="Pfam" id="PF00501"/>
    </source>
</evidence>
<evidence type="ECO:0000313" key="4">
    <source>
        <dbReference type="EMBL" id="MFC3174385.1"/>
    </source>
</evidence>
<evidence type="ECO:0000256" key="1">
    <source>
        <dbReference type="SAM" id="MobiDB-lite"/>
    </source>
</evidence>
<evidence type="ECO:0000313" key="5">
    <source>
        <dbReference type="Proteomes" id="UP001595604"/>
    </source>
</evidence>
<reference evidence="5" key="1">
    <citation type="journal article" date="2019" name="Int. J. Syst. Evol. Microbiol.">
        <title>The Global Catalogue of Microorganisms (GCM) 10K type strain sequencing project: providing services to taxonomists for standard genome sequencing and annotation.</title>
        <authorList>
            <consortium name="The Broad Institute Genomics Platform"/>
            <consortium name="The Broad Institute Genome Sequencing Center for Infectious Disease"/>
            <person name="Wu L."/>
            <person name="Ma J."/>
        </authorList>
    </citation>
    <scope>NUCLEOTIDE SEQUENCE [LARGE SCALE GENOMIC DNA]</scope>
    <source>
        <strain evidence="5">KCTC 42984</strain>
    </source>
</reference>
<dbReference type="PANTHER" id="PTHR43767">
    <property type="entry name" value="LONG-CHAIN-FATTY-ACID--COA LIGASE"/>
    <property type="match status" value="1"/>
</dbReference>
<dbReference type="InterPro" id="IPR025110">
    <property type="entry name" value="AMP-bd_C"/>
</dbReference>
<organism evidence="4 5">
    <name type="scientific">Novosphingobium bradum</name>
    <dbReference type="NCBI Taxonomy" id="1737444"/>
    <lineage>
        <taxon>Bacteria</taxon>
        <taxon>Pseudomonadati</taxon>
        <taxon>Pseudomonadota</taxon>
        <taxon>Alphaproteobacteria</taxon>
        <taxon>Sphingomonadales</taxon>
        <taxon>Sphingomonadaceae</taxon>
        <taxon>Novosphingobium</taxon>
    </lineage>
</organism>
<dbReference type="CDD" id="cd04433">
    <property type="entry name" value="AFD_class_I"/>
    <property type="match status" value="1"/>
</dbReference>
<name>A0ABV7IS17_9SPHN</name>
<dbReference type="SUPFAM" id="SSF56801">
    <property type="entry name" value="Acetyl-CoA synthetase-like"/>
    <property type="match status" value="1"/>
</dbReference>
<feature type="domain" description="AMP-binding enzyme C-terminal" evidence="3">
    <location>
        <begin position="404"/>
        <end position="479"/>
    </location>
</feature>
<dbReference type="InterPro" id="IPR045851">
    <property type="entry name" value="AMP-bd_C_sf"/>
</dbReference>
<proteinExistence type="predicted"/>
<feature type="region of interest" description="Disordered" evidence="1">
    <location>
        <begin position="139"/>
        <end position="169"/>
    </location>
</feature>
<dbReference type="Proteomes" id="UP001595604">
    <property type="component" value="Unassembled WGS sequence"/>
</dbReference>
<accession>A0ABV7IS17</accession>
<dbReference type="PANTHER" id="PTHR43767:SF10">
    <property type="entry name" value="SURFACTIN SYNTHASE SUBUNIT 1"/>
    <property type="match status" value="1"/>
</dbReference>
<sequence length="513" mass="54855">MPSLETLTRRALDQDPATPVLEYQGRHHTWGELRAVADAVGEALVAAGLARAAPVAFVPRNRPAAIAAELGMVVHGFTIRMVHAFQSATGIARDVARAEVAAVVAQREDFTPELLATVHQHGLAAVALDLMGASVVEGAGRSTASPRPSPDGEPRIEVHTSGTTGPPKHVGFSFATIQRTMVGQNNLLEARAGENAPPVSMAFPLGNISGVYGTLPPLLNGFTAILTDRFSLDDWRAYQRRFKPATASLPAAGIRMVLDAGIPKEDLAHIKAMITGAAPLDPAVHRAFEQHYGIPILLVYGATEFGGPVAQWDLALHREWGEAKHGSVGRPYGGARLRIVDPETGSELPPDAPGLIEVVSPRVGDHWIRTTDMGRIDADGFLYHLGRADGAIMRGGFKLVPEVIERALLLHPGVAAAAVVGIPDPRLGEVPVAAIEPARGQPAPSPAELEAHLREQVYATHIPVDWRLVDELPRNRSVKTDLAAVRALFPPRGAPDISRRTYSDSINRRPNNL</sequence>
<keyword evidence="5" id="KW-1185">Reference proteome</keyword>
<dbReference type="InterPro" id="IPR000873">
    <property type="entry name" value="AMP-dep_synth/lig_dom"/>
</dbReference>
<dbReference type="InterPro" id="IPR050237">
    <property type="entry name" value="ATP-dep_AMP-bd_enzyme"/>
</dbReference>
<dbReference type="Gene3D" id="3.40.50.12780">
    <property type="entry name" value="N-terminal domain of ligase-like"/>
    <property type="match status" value="1"/>
</dbReference>
<dbReference type="EMBL" id="JBHRTQ010000007">
    <property type="protein sequence ID" value="MFC3174385.1"/>
    <property type="molecule type" value="Genomic_DNA"/>
</dbReference>
<gene>
    <name evidence="4" type="ORF">ACFOD9_08980</name>
</gene>
<dbReference type="Gene3D" id="3.30.300.30">
    <property type="match status" value="1"/>
</dbReference>
<comment type="caution">
    <text evidence="4">The sequence shown here is derived from an EMBL/GenBank/DDBJ whole genome shotgun (WGS) entry which is preliminary data.</text>
</comment>
<dbReference type="Pfam" id="PF00501">
    <property type="entry name" value="AMP-binding"/>
    <property type="match status" value="1"/>
</dbReference>
<evidence type="ECO:0000259" key="3">
    <source>
        <dbReference type="Pfam" id="PF13193"/>
    </source>
</evidence>